<feature type="region of interest" description="Disordered" evidence="1">
    <location>
        <begin position="1"/>
        <end position="27"/>
    </location>
</feature>
<dbReference type="EMBL" id="LXQA010183560">
    <property type="protein sequence ID" value="MCI30964.1"/>
    <property type="molecule type" value="Genomic_DNA"/>
</dbReference>
<dbReference type="Proteomes" id="UP000265520">
    <property type="component" value="Unassembled WGS sequence"/>
</dbReference>
<feature type="non-terminal residue" evidence="2">
    <location>
        <position position="1"/>
    </location>
</feature>
<name>A0A392R4D0_9FABA</name>
<protein>
    <submittedName>
        <fullName evidence="2">Uncharacterized protein</fullName>
    </submittedName>
</protein>
<evidence type="ECO:0000313" key="3">
    <source>
        <dbReference type="Proteomes" id="UP000265520"/>
    </source>
</evidence>
<reference evidence="2 3" key="1">
    <citation type="journal article" date="2018" name="Front. Plant Sci.">
        <title>Red Clover (Trifolium pratense) and Zigzag Clover (T. medium) - A Picture of Genomic Similarities and Differences.</title>
        <authorList>
            <person name="Dluhosova J."/>
            <person name="Istvanek J."/>
            <person name="Nedelnik J."/>
            <person name="Repkova J."/>
        </authorList>
    </citation>
    <scope>NUCLEOTIDE SEQUENCE [LARGE SCALE GENOMIC DNA]</scope>
    <source>
        <strain evidence="3">cv. 10/8</strain>
        <tissue evidence="2">Leaf</tissue>
    </source>
</reference>
<evidence type="ECO:0000313" key="2">
    <source>
        <dbReference type="EMBL" id="MCI30964.1"/>
    </source>
</evidence>
<keyword evidence="3" id="KW-1185">Reference proteome</keyword>
<organism evidence="2 3">
    <name type="scientific">Trifolium medium</name>
    <dbReference type="NCBI Taxonomy" id="97028"/>
    <lineage>
        <taxon>Eukaryota</taxon>
        <taxon>Viridiplantae</taxon>
        <taxon>Streptophyta</taxon>
        <taxon>Embryophyta</taxon>
        <taxon>Tracheophyta</taxon>
        <taxon>Spermatophyta</taxon>
        <taxon>Magnoliopsida</taxon>
        <taxon>eudicotyledons</taxon>
        <taxon>Gunneridae</taxon>
        <taxon>Pentapetalae</taxon>
        <taxon>rosids</taxon>
        <taxon>fabids</taxon>
        <taxon>Fabales</taxon>
        <taxon>Fabaceae</taxon>
        <taxon>Papilionoideae</taxon>
        <taxon>50 kb inversion clade</taxon>
        <taxon>NPAAA clade</taxon>
        <taxon>Hologalegina</taxon>
        <taxon>IRL clade</taxon>
        <taxon>Trifolieae</taxon>
        <taxon>Trifolium</taxon>
    </lineage>
</organism>
<accession>A0A392R4D0</accession>
<dbReference type="AlphaFoldDB" id="A0A392R4D0"/>
<comment type="caution">
    <text evidence="2">The sequence shown here is derived from an EMBL/GenBank/DDBJ whole genome shotgun (WGS) entry which is preliminary data.</text>
</comment>
<feature type="compositionally biased region" description="Basic residues" evidence="1">
    <location>
        <begin position="1"/>
        <end position="12"/>
    </location>
</feature>
<feature type="region of interest" description="Disordered" evidence="1">
    <location>
        <begin position="102"/>
        <end position="131"/>
    </location>
</feature>
<sequence length="131" mass="14598">AYAKEMHKKFSKGKFSESSKSVPLEAHGPGYDLPLNMVLPETQPINVSSSTSPDTAELDKEVEAIIKEGVTKFGEVSNPDNIAQHLFEDKQVPDLTFLETHLSPNPLAEQTFTHNQNQPEQQQQNETQPEP</sequence>
<feature type="compositionally biased region" description="Low complexity" evidence="1">
    <location>
        <begin position="115"/>
        <end position="131"/>
    </location>
</feature>
<proteinExistence type="predicted"/>
<evidence type="ECO:0000256" key="1">
    <source>
        <dbReference type="SAM" id="MobiDB-lite"/>
    </source>
</evidence>